<accession>A0A2P5XZK7</accession>
<dbReference type="OrthoDB" id="1685790at2759"/>
<evidence type="ECO:0000256" key="1">
    <source>
        <dbReference type="SAM" id="MobiDB-lite"/>
    </source>
</evidence>
<sequence>MFVQKAGSKSAREPCSSNNKGPIYEERRLRVEELDEWRTHKRKPCLDELNIPPNELKVGDKVQLDAADPRIATSESNGEIPLTGLNIFPYGTVEVIHPKFGTFKISYHGHATWPWASLSKQHERETRPCLKIMVETENPPPVLKTDKTTWACNYIHGRRRSERSSTRLCHHAQRTRAWDEFQTRLNLKITRNTGFSYFSSYLLPVMPMKYAMSTSCNKKTVIPSLKKRKGARSSSSPAAEIRHPFFQFPLGPQKELFQILQARPLGMGRCIDWAALEQVQLAVAVRALLTTDPWKLFFGIIEPTYLVLTLELYSTFHFQTVMTEFDDPRMIQFRLSGLHTKEFMDDNELDTLHCHIHYSPSKCWRALVPDSATYDPNYSKASALASSLRYLRAILAHTLTGRLESTGVVNTHDAYFLWTAQSSSLTLIGQMSLQGISSMLHMRMIEKRHETYPPQYRLVQFFKEEDPEDITDDVPPRHEDLPSQPPPIHLPIHAAASYSDISECLTRFEQQCFQYFYHINATLHHICQHLHISSPPPPHKPSGDDDV</sequence>
<organism evidence="2 3">
    <name type="scientific">Gossypium barbadense</name>
    <name type="common">Sea Island cotton</name>
    <name type="synonym">Hibiscus barbadensis</name>
    <dbReference type="NCBI Taxonomy" id="3634"/>
    <lineage>
        <taxon>Eukaryota</taxon>
        <taxon>Viridiplantae</taxon>
        <taxon>Streptophyta</taxon>
        <taxon>Embryophyta</taxon>
        <taxon>Tracheophyta</taxon>
        <taxon>Spermatophyta</taxon>
        <taxon>Magnoliopsida</taxon>
        <taxon>eudicotyledons</taxon>
        <taxon>Gunneridae</taxon>
        <taxon>Pentapetalae</taxon>
        <taxon>rosids</taxon>
        <taxon>malvids</taxon>
        <taxon>Malvales</taxon>
        <taxon>Malvaceae</taxon>
        <taxon>Malvoideae</taxon>
        <taxon>Gossypium</taxon>
    </lineage>
</organism>
<dbReference type="AlphaFoldDB" id="A0A2P5XZK7"/>
<dbReference type="EMBL" id="KZ663957">
    <property type="protein sequence ID" value="PPS08777.1"/>
    <property type="molecule type" value="Genomic_DNA"/>
</dbReference>
<name>A0A2P5XZK7_GOSBA</name>
<evidence type="ECO:0000313" key="2">
    <source>
        <dbReference type="EMBL" id="PPS08777.1"/>
    </source>
</evidence>
<dbReference type="Proteomes" id="UP000239757">
    <property type="component" value="Unassembled WGS sequence"/>
</dbReference>
<gene>
    <name evidence="2" type="ORF">GOBAR_AA11866</name>
</gene>
<proteinExistence type="predicted"/>
<feature type="region of interest" description="Disordered" evidence="1">
    <location>
        <begin position="1"/>
        <end position="22"/>
    </location>
</feature>
<protein>
    <submittedName>
        <fullName evidence="2">Uncharacterized protein</fullName>
    </submittedName>
</protein>
<evidence type="ECO:0000313" key="3">
    <source>
        <dbReference type="Proteomes" id="UP000239757"/>
    </source>
</evidence>
<reference evidence="2 3" key="1">
    <citation type="submission" date="2015-01" db="EMBL/GenBank/DDBJ databases">
        <title>Genome of allotetraploid Gossypium barbadense reveals genomic plasticity and fiber elongation in cotton evolution.</title>
        <authorList>
            <person name="Chen X."/>
            <person name="Liu X."/>
            <person name="Zhao B."/>
            <person name="Zheng H."/>
            <person name="Hu Y."/>
            <person name="Lu G."/>
            <person name="Yang C."/>
            <person name="Chen J."/>
            <person name="Shan C."/>
            <person name="Zhang L."/>
            <person name="Zhou Y."/>
            <person name="Wang L."/>
            <person name="Guo W."/>
            <person name="Bai Y."/>
            <person name="Ruan J."/>
            <person name="Shangguan X."/>
            <person name="Mao Y."/>
            <person name="Jiang J."/>
            <person name="Zhu Y."/>
            <person name="Lei J."/>
            <person name="Kang H."/>
            <person name="Chen S."/>
            <person name="He X."/>
            <person name="Wang R."/>
            <person name="Wang Y."/>
            <person name="Chen J."/>
            <person name="Wang L."/>
            <person name="Yu S."/>
            <person name="Wang B."/>
            <person name="Wei J."/>
            <person name="Song S."/>
            <person name="Lu X."/>
            <person name="Gao Z."/>
            <person name="Gu W."/>
            <person name="Deng X."/>
            <person name="Ma D."/>
            <person name="Wang S."/>
            <person name="Liang W."/>
            <person name="Fang L."/>
            <person name="Cai C."/>
            <person name="Zhu X."/>
            <person name="Zhou B."/>
            <person name="Zhang Y."/>
            <person name="Chen Z."/>
            <person name="Xu S."/>
            <person name="Zhu R."/>
            <person name="Wang S."/>
            <person name="Zhang T."/>
            <person name="Zhao G."/>
        </authorList>
    </citation>
    <scope>NUCLEOTIDE SEQUENCE [LARGE SCALE GENOMIC DNA]</scope>
    <source>
        <strain evidence="3">cv. Xinhai21</strain>
        <tissue evidence="2">Leaf</tissue>
    </source>
</reference>